<accession>A0A7Y9QVG8</accession>
<dbReference type="RefSeq" id="WP_179632638.1">
    <property type="nucleotide sequence ID" value="NZ_JACCFH010000001.1"/>
</dbReference>
<evidence type="ECO:0000313" key="3">
    <source>
        <dbReference type="Proteomes" id="UP000518288"/>
    </source>
</evidence>
<dbReference type="AlphaFoldDB" id="A0A7Y9QVG8"/>
<feature type="compositionally biased region" description="Pro residues" evidence="1">
    <location>
        <begin position="158"/>
        <end position="170"/>
    </location>
</feature>
<dbReference type="Proteomes" id="UP000518288">
    <property type="component" value="Unassembled WGS sequence"/>
</dbReference>
<keyword evidence="3" id="KW-1185">Reference proteome</keyword>
<gene>
    <name evidence="2" type="ORF">BDD16_000652</name>
</gene>
<comment type="caution">
    <text evidence="2">The sequence shown here is derived from an EMBL/GenBank/DDBJ whole genome shotgun (WGS) entry which is preliminary data.</text>
</comment>
<name>A0A7Y9QVG8_9BURK</name>
<protein>
    <submittedName>
        <fullName evidence="2">General secretion pathway protein C</fullName>
    </submittedName>
</protein>
<evidence type="ECO:0000256" key="1">
    <source>
        <dbReference type="SAM" id="MobiDB-lite"/>
    </source>
</evidence>
<dbReference type="EMBL" id="JACCFH010000001">
    <property type="protein sequence ID" value="NYG31666.1"/>
    <property type="molecule type" value="Genomic_DNA"/>
</dbReference>
<organism evidence="2 3">
    <name type="scientific">Sphaerotilus montanus</name>
    <dbReference type="NCBI Taxonomy" id="522889"/>
    <lineage>
        <taxon>Bacteria</taxon>
        <taxon>Pseudomonadati</taxon>
        <taxon>Pseudomonadota</taxon>
        <taxon>Betaproteobacteria</taxon>
        <taxon>Burkholderiales</taxon>
        <taxon>Sphaerotilaceae</taxon>
        <taxon>Sphaerotilus</taxon>
    </lineage>
</organism>
<feature type="region of interest" description="Disordered" evidence="1">
    <location>
        <begin position="157"/>
        <end position="190"/>
    </location>
</feature>
<sequence length="190" mass="18719">MFWGLRLFARPGAVPPQVQTVAIDQAVRGDVLRLLGAVAPVGDAVAPPPAAAARFKLVGAVASTGAGASWAVLSVDDLPARVVRLGASVDGQWVLQGVTAKGVSLGPPGAPAQLTLDLPQLPPPATGTLPAAVPVGASPPPAAAVGLPGVVAPQFAPGVPPVMQPPPQQEPVPDQAGSVTGGVVDPNQAR</sequence>
<proteinExistence type="predicted"/>
<reference evidence="2 3" key="1">
    <citation type="submission" date="2020-07" db="EMBL/GenBank/DDBJ databases">
        <title>Genomic Encyclopedia of Archaeal and Bacterial Type Strains, Phase II (KMG-II): from individual species to whole genera.</title>
        <authorList>
            <person name="Goeker M."/>
        </authorList>
    </citation>
    <scope>NUCLEOTIDE SEQUENCE [LARGE SCALE GENOMIC DNA]</scope>
    <source>
        <strain evidence="2 3">DSM 21226</strain>
    </source>
</reference>
<evidence type="ECO:0000313" key="2">
    <source>
        <dbReference type="EMBL" id="NYG31666.1"/>
    </source>
</evidence>